<dbReference type="GO" id="GO:0009086">
    <property type="term" value="P:methionine biosynthetic process"/>
    <property type="evidence" value="ECO:0007669"/>
    <property type="project" value="InterPro"/>
</dbReference>
<proteinExistence type="predicted"/>
<accession>U3TFD1</accession>
<keyword evidence="5" id="KW-0489">Methyltransferase</keyword>
<name>U3TFD1_9CREN</name>
<feature type="domain" description="Cobalamin-independent methionine synthase MetE C-terminal/archaeal" evidence="4">
    <location>
        <begin position="7"/>
        <end position="293"/>
    </location>
</feature>
<dbReference type="eggNOG" id="arCOG01877">
    <property type="taxonomic scope" value="Archaea"/>
</dbReference>
<organism evidence="5 6">
    <name type="scientific">Aeropyrum camini SY1 = JCM 12091</name>
    <dbReference type="NCBI Taxonomy" id="1198449"/>
    <lineage>
        <taxon>Archaea</taxon>
        <taxon>Thermoproteota</taxon>
        <taxon>Thermoprotei</taxon>
        <taxon>Desulfurococcales</taxon>
        <taxon>Desulfurococcaceae</taxon>
        <taxon>Aeropyrum</taxon>
    </lineage>
</organism>
<dbReference type="AlphaFoldDB" id="U3TFD1"/>
<dbReference type="CDD" id="cd03310">
    <property type="entry name" value="CIMS_like"/>
    <property type="match status" value="1"/>
</dbReference>
<evidence type="ECO:0000259" key="4">
    <source>
        <dbReference type="Pfam" id="PF01717"/>
    </source>
</evidence>
<dbReference type="InterPro" id="IPR002629">
    <property type="entry name" value="Met_Synth_C/arc"/>
</dbReference>
<keyword evidence="5" id="KW-0808">Transferase</keyword>
<dbReference type="KEGG" id="acj:ACAM_1276"/>
<evidence type="ECO:0000256" key="2">
    <source>
        <dbReference type="ARBA" id="ARBA00022723"/>
    </source>
</evidence>
<evidence type="ECO:0000313" key="5">
    <source>
        <dbReference type="EMBL" id="BAN90745.1"/>
    </source>
</evidence>
<evidence type="ECO:0000256" key="1">
    <source>
        <dbReference type="ARBA" id="ARBA00001947"/>
    </source>
</evidence>
<dbReference type="SUPFAM" id="SSF51726">
    <property type="entry name" value="UROD/MetE-like"/>
    <property type="match status" value="1"/>
</dbReference>
<dbReference type="Proteomes" id="UP000016887">
    <property type="component" value="Chromosome"/>
</dbReference>
<evidence type="ECO:0000256" key="3">
    <source>
        <dbReference type="ARBA" id="ARBA00022833"/>
    </source>
</evidence>
<dbReference type="InterPro" id="IPR038071">
    <property type="entry name" value="UROD/MetE-like_sf"/>
</dbReference>
<reference evidence="5 6" key="1">
    <citation type="journal article" date="2013" name="Appl. Environ. Microbiol.">
        <title>Variation of the Virus-Related Elements within Syntenic Genomes of the Hyperthermophilic Archaeon Aeropyrum.</title>
        <authorList>
            <person name="Daifuku T."/>
            <person name="Yoshida T."/>
            <person name="Kitamura T."/>
            <person name="Kawaichi S."/>
            <person name="Inoue T."/>
            <person name="Nomura K."/>
            <person name="Yoshida Y."/>
            <person name="Kuno S."/>
            <person name="Sako Y."/>
        </authorList>
    </citation>
    <scope>NUCLEOTIDE SEQUENCE [LARGE SCALE GENOMIC DNA]</scope>
    <source>
        <strain evidence="5 6">SY1</strain>
    </source>
</reference>
<dbReference type="GO" id="GO:0003871">
    <property type="term" value="F:5-methyltetrahydropteroyltriglutamate-homocysteine S-methyltransferase activity"/>
    <property type="evidence" value="ECO:0007669"/>
    <property type="project" value="InterPro"/>
</dbReference>
<dbReference type="Gene3D" id="3.20.20.210">
    <property type="match status" value="1"/>
</dbReference>
<keyword evidence="6" id="KW-1185">Reference proteome</keyword>
<dbReference type="GO" id="GO:0008270">
    <property type="term" value="F:zinc ion binding"/>
    <property type="evidence" value="ECO:0007669"/>
    <property type="project" value="InterPro"/>
</dbReference>
<dbReference type="OrthoDB" id="33991at2157"/>
<dbReference type="STRING" id="1198449.ACAM_1276"/>
<sequence>MLIQGQVLGGYPRSRYVRRALRRLEQGEISNVELAGVLNQASSAVIGAQVSQGFPYVVDGMLDWHDIFRPFSKAWRNVTPTSLLRYFDNNFFYRIPLFTGEPEPTDPVLAPRVLSYSHVAEPARLKVVVPGPVTFTLMSRNESGISDEELAEAIANLLADEAERAVKAGAGFVQIDEPILSEPKSTRDHAVLAAELAGVIASRAGGAETMVSVYFYPPRPEVYEALLDARVDYVMVDLVAAGSRGVEVVASKGSGEGLALGVIDARSIYSESFEKVEAVVRRVVESVKPEKLILTTSTWLDLIPYRYAIRKTALLGRYTHALAEKLGAQIAIAGGE</sequence>
<protein>
    <submittedName>
        <fullName evidence="5">Methylcobalamin:homocysteine methyltransferase</fullName>
        <ecNumber evidence="5">2.1.1.-</ecNumber>
    </submittedName>
</protein>
<dbReference type="RefSeq" id="WP_022542015.1">
    <property type="nucleotide sequence ID" value="NC_022521.1"/>
</dbReference>
<dbReference type="Pfam" id="PF01717">
    <property type="entry name" value="Meth_synt_2"/>
    <property type="match status" value="1"/>
</dbReference>
<dbReference type="PANTHER" id="PTHR30519">
    <property type="entry name" value="5-METHYLTETRAHYDROPTEROYLTRIGLUTAMATE--HOMOCYSTEINE METHYLTRANSFERASE"/>
    <property type="match status" value="1"/>
</dbReference>
<dbReference type="GeneID" id="17111040"/>
<evidence type="ECO:0000313" key="6">
    <source>
        <dbReference type="Proteomes" id="UP000016887"/>
    </source>
</evidence>
<keyword evidence="2" id="KW-0479">Metal-binding</keyword>
<dbReference type="EMBL" id="AP012489">
    <property type="protein sequence ID" value="BAN90745.1"/>
    <property type="molecule type" value="Genomic_DNA"/>
</dbReference>
<dbReference type="EC" id="2.1.1.-" evidence="5"/>
<keyword evidence="3" id="KW-0862">Zinc</keyword>
<gene>
    <name evidence="5" type="ORF">ACAM_1276</name>
</gene>
<comment type="cofactor">
    <cofactor evidence="1">
        <name>Zn(2+)</name>
        <dbReference type="ChEBI" id="CHEBI:29105"/>
    </cofactor>
</comment>
<dbReference type="GO" id="GO:0032259">
    <property type="term" value="P:methylation"/>
    <property type="evidence" value="ECO:0007669"/>
    <property type="project" value="UniProtKB-KW"/>
</dbReference>